<feature type="transmembrane region" description="Helical" evidence="7">
    <location>
        <begin position="9"/>
        <end position="27"/>
    </location>
</feature>
<dbReference type="GO" id="GO:0005886">
    <property type="term" value="C:plasma membrane"/>
    <property type="evidence" value="ECO:0007669"/>
    <property type="project" value="UniProtKB-SubCell"/>
</dbReference>
<dbReference type="Proteomes" id="UP000000771">
    <property type="component" value="Chromosome"/>
</dbReference>
<organism evidence="9 10">
    <name type="scientific">Acidimicrobium ferrooxidans (strain DSM 10331 / JCM 15462 / NBRC 103882 / ICP)</name>
    <dbReference type="NCBI Taxonomy" id="525909"/>
    <lineage>
        <taxon>Bacteria</taxon>
        <taxon>Bacillati</taxon>
        <taxon>Actinomycetota</taxon>
        <taxon>Acidimicrobiia</taxon>
        <taxon>Acidimicrobiales</taxon>
        <taxon>Acidimicrobiaceae</taxon>
        <taxon>Acidimicrobium</taxon>
    </lineage>
</organism>
<comment type="subcellular location">
    <subcellularLocation>
        <location evidence="1">Cell membrane</location>
        <topology evidence="1">Multi-pass membrane protein</topology>
    </subcellularLocation>
</comment>
<dbReference type="HOGENOM" id="CLU_033863_21_2_11"/>
<dbReference type="RefSeq" id="WP_015798535.1">
    <property type="nucleotide sequence ID" value="NC_013124.1"/>
</dbReference>
<evidence type="ECO:0000256" key="4">
    <source>
        <dbReference type="ARBA" id="ARBA00022692"/>
    </source>
</evidence>
<dbReference type="EMBL" id="CP001631">
    <property type="protein sequence ID" value="ACU54049.1"/>
    <property type="molecule type" value="Genomic_DNA"/>
</dbReference>
<evidence type="ECO:0000256" key="7">
    <source>
        <dbReference type="SAM" id="Phobius"/>
    </source>
</evidence>
<accession>C7LZ91</accession>
<feature type="transmembrane region" description="Helical" evidence="7">
    <location>
        <begin position="66"/>
        <end position="83"/>
    </location>
</feature>
<comment type="similarity">
    <text evidence="2">Belongs to the EamA transporter family.</text>
</comment>
<gene>
    <name evidence="9" type="ordered locus">Afer_1116</name>
</gene>
<dbReference type="InterPro" id="IPR000620">
    <property type="entry name" value="EamA_dom"/>
</dbReference>
<keyword evidence="4 7" id="KW-0812">Transmembrane</keyword>
<feature type="transmembrane region" description="Helical" evidence="7">
    <location>
        <begin position="39"/>
        <end position="57"/>
    </location>
</feature>
<keyword evidence="10" id="KW-1185">Reference proteome</keyword>
<evidence type="ECO:0000256" key="3">
    <source>
        <dbReference type="ARBA" id="ARBA00022475"/>
    </source>
</evidence>
<evidence type="ECO:0000256" key="1">
    <source>
        <dbReference type="ARBA" id="ARBA00004651"/>
    </source>
</evidence>
<keyword evidence="5 7" id="KW-1133">Transmembrane helix</keyword>
<proteinExistence type="inferred from homology"/>
<feature type="transmembrane region" description="Helical" evidence="7">
    <location>
        <begin position="176"/>
        <end position="196"/>
    </location>
</feature>
<dbReference type="AlphaFoldDB" id="C7LZ91"/>
<feature type="transmembrane region" description="Helical" evidence="7">
    <location>
        <begin position="242"/>
        <end position="261"/>
    </location>
</feature>
<evidence type="ECO:0000256" key="5">
    <source>
        <dbReference type="ARBA" id="ARBA00022989"/>
    </source>
</evidence>
<keyword evidence="6 7" id="KW-0472">Membrane</keyword>
<reference evidence="9 10" key="1">
    <citation type="journal article" date="2009" name="Stand. Genomic Sci.">
        <title>Complete genome sequence of Acidimicrobium ferrooxidans type strain (ICP).</title>
        <authorList>
            <person name="Clum A."/>
            <person name="Nolan M."/>
            <person name="Lang E."/>
            <person name="Glavina Del Rio T."/>
            <person name="Tice H."/>
            <person name="Copeland A."/>
            <person name="Cheng J.F."/>
            <person name="Lucas S."/>
            <person name="Chen F."/>
            <person name="Bruce D."/>
            <person name="Goodwin L."/>
            <person name="Pitluck S."/>
            <person name="Ivanova N."/>
            <person name="Mavrommatis K."/>
            <person name="Mikhailova N."/>
            <person name="Pati A."/>
            <person name="Chen A."/>
            <person name="Palaniappan K."/>
            <person name="Goker M."/>
            <person name="Spring S."/>
            <person name="Land M."/>
            <person name="Hauser L."/>
            <person name="Chang Y.J."/>
            <person name="Jeffries C.C."/>
            <person name="Chain P."/>
            <person name="Bristow J."/>
            <person name="Eisen J.A."/>
            <person name="Markowitz V."/>
            <person name="Hugenholtz P."/>
            <person name="Kyrpides N.C."/>
            <person name="Klenk H.P."/>
            <person name="Lapidus A."/>
        </authorList>
    </citation>
    <scope>NUCLEOTIDE SEQUENCE [LARGE SCALE GENOMIC DNA]</scope>
    <source>
        <strain evidence="10">DSM 10331 / JCM 15462 / NBRC 103882 / ICP</strain>
    </source>
</reference>
<feature type="domain" description="EamA" evidence="8">
    <location>
        <begin position="148"/>
        <end position="282"/>
    </location>
</feature>
<name>C7LZ91_ACIFD</name>
<evidence type="ECO:0000256" key="6">
    <source>
        <dbReference type="ARBA" id="ARBA00023136"/>
    </source>
</evidence>
<dbReference type="Pfam" id="PF00892">
    <property type="entry name" value="EamA"/>
    <property type="match status" value="2"/>
</dbReference>
<feature type="transmembrane region" description="Helical" evidence="7">
    <location>
        <begin position="145"/>
        <end position="164"/>
    </location>
</feature>
<feature type="transmembrane region" description="Helical" evidence="7">
    <location>
        <begin position="267"/>
        <end position="288"/>
    </location>
</feature>
<evidence type="ECO:0000313" key="9">
    <source>
        <dbReference type="EMBL" id="ACU54049.1"/>
    </source>
</evidence>
<dbReference type="eggNOG" id="COG0697">
    <property type="taxonomic scope" value="Bacteria"/>
</dbReference>
<dbReference type="PANTHER" id="PTHR42920:SF5">
    <property type="entry name" value="EAMA DOMAIN-CONTAINING PROTEIN"/>
    <property type="match status" value="1"/>
</dbReference>
<dbReference type="PANTHER" id="PTHR42920">
    <property type="entry name" value="OS03G0707200 PROTEIN-RELATED"/>
    <property type="match status" value="1"/>
</dbReference>
<keyword evidence="3" id="KW-1003">Cell membrane</keyword>
<sequence length="295" mass="29837">MRSPARGRASWAVVGVTAIWGVTFPLNERALGSLGPVELTFGRFSVAALVLWVLALARGHRIDRRSVVAGLASGLALFGGYLTQIEGQRYVSPTIAGFLTGLSVVVVPIFVMALGRRPSARQLVGIVLAALALVVLSAPRGHASFVGIGLELACAGFFGAQIVVLEELGSPGDAMVTAALQMTTIAAATVVAAPLVGAGLVPTHLTPIAVTAIVYDGVLASALAFVVQAWALAHADSVQISVIYAAEPLFAALASLAFGYASLGLPVVVGGLLALAAMVLASVPPAAARSSDPTG</sequence>
<protein>
    <recommendedName>
        <fullName evidence="8">EamA domain-containing protein</fullName>
    </recommendedName>
</protein>
<feature type="transmembrane region" description="Helical" evidence="7">
    <location>
        <begin position="95"/>
        <end position="115"/>
    </location>
</feature>
<evidence type="ECO:0000259" key="8">
    <source>
        <dbReference type="Pfam" id="PF00892"/>
    </source>
</evidence>
<dbReference type="InterPro" id="IPR037185">
    <property type="entry name" value="EmrE-like"/>
</dbReference>
<feature type="domain" description="EamA" evidence="8">
    <location>
        <begin position="12"/>
        <end position="137"/>
    </location>
</feature>
<evidence type="ECO:0000313" key="10">
    <source>
        <dbReference type="Proteomes" id="UP000000771"/>
    </source>
</evidence>
<dbReference type="InterPro" id="IPR051258">
    <property type="entry name" value="Diverse_Substrate_Transporter"/>
</dbReference>
<evidence type="ECO:0000256" key="2">
    <source>
        <dbReference type="ARBA" id="ARBA00007362"/>
    </source>
</evidence>
<dbReference type="SUPFAM" id="SSF103481">
    <property type="entry name" value="Multidrug resistance efflux transporter EmrE"/>
    <property type="match status" value="2"/>
</dbReference>
<feature type="transmembrane region" description="Helical" evidence="7">
    <location>
        <begin position="208"/>
        <end position="230"/>
    </location>
</feature>
<dbReference type="KEGG" id="afo:Afer_1116"/>
<dbReference type="STRING" id="525909.Afer_1116"/>